<name>A0ABM6RUD8_9FIRM</name>
<feature type="transmembrane region" description="Helical" evidence="6">
    <location>
        <begin position="58"/>
        <end position="76"/>
    </location>
</feature>
<organism evidence="7 8">
    <name type="scientific">Sulfobacillus thermotolerans</name>
    <dbReference type="NCBI Taxonomy" id="338644"/>
    <lineage>
        <taxon>Bacteria</taxon>
        <taxon>Bacillati</taxon>
        <taxon>Bacillota</taxon>
        <taxon>Clostridia</taxon>
        <taxon>Eubacteriales</taxon>
        <taxon>Clostridiales Family XVII. Incertae Sedis</taxon>
        <taxon>Sulfobacillus</taxon>
    </lineage>
</organism>
<dbReference type="PANTHER" id="PTHR11706">
    <property type="entry name" value="SOLUTE CARRIER PROTEIN FAMILY 11 MEMBER"/>
    <property type="match status" value="1"/>
</dbReference>
<feature type="transmembrane region" description="Helical" evidence="6">
    <location>
        <begin position="289"/>
        <end position="312"/>
    </location>
</feature>
<evidence type="ECO:0000256" key="5">
    <source>
        <dbReference type="ARBA" id="ARBA00023136"/>
    </source>
</evidence>
<keyword evidence="4 6" id="KW-1133">Transmembrane helix</keyword>
<sequence length="418" mass="45035">MNHQAKSLDATRPVPWRSRLLRYSALFGPGIMVMLADTDVGSVVTAAQSGVEWRYQMILPQLILIPMLFVIQEMTVRLGIFTGKGHGELIRERFGRGWAWLSVSTLFLSVVGALITEFSGIAGVGSLIGLPPWISVSIATLALIAIGVSGRYQRVEWIGIALGSLELAFFVTAIMAHPALPQVAHGLITMPVSNPRYVFLLAANVGAVIMPWMIFYQQGAIIDKRWDQSHIKAARWDTGIGSIITQLLMIAVVLTTAATLGHENLGSLQSIVQIANALTGVMGTTAGRLIFGAGILGAGFVAALVASIAGSWGIGEAFGIKHSLNHKFREAPAFYVIYTLAHVLGAIMVIASIDLVQLTIDVEVMNAMLLPIVLGFLLLLEARVLPPAHRMHGGYRLMVWTLSGIVMAFGLYMIAAFL</sequence>
<keyword evidence="8" id="KW-1185">Reference proteome</keyword>
<protein>
    <submittedName>
        <fullName evidence="7">NRAMP family metal ion transporter</fullName>
    </submittedName>
</protein>
<feature type="transmembrane region" description="Helical" evidence="6">
    <location>
        <begin position="236"/>
        <end position="260"/>
    </location>
</feature>
<evidence type="ECO:0000256" key="3">
    <source>
        <dbReference type="ARBA" id="ARBA00022692"/>
    </source>
</evidence>
<keyword evidence="5 6" id="KW-0472">Membrane</keyword>
<dbReference type="Proteomes" id="UP000325292">
    <property type="component" value="Chromosome"/>
</dbReference>
<keyword evidence="3 6" id="KW-0812">Transmembrane</keyword>
<feature type="transmembrane region" description="Helical" evidence="6">
    <location>
        <begin position="157"/>
        <end position="177"/>
    </location>
</feature>
<comment type="subcellular location">
    <subcellularLocation>
        <location evidence="1">Membrane</location>
        <topology evidence="1">Multi-pass membrane protein</topology>
    </subcellularLocation>
</comment>
<feature type="transmembrane region" description="Helical" evidence="6">
    <location>
        <begin position="365"/>
        <end position="385"/>
    </location>
</feature>
<dbReference type="PANTHER" id="PTHR11706:SF33">
    <property type="entry name" value="NATURAL RESISTANCE-ASSOCIATED MACROPHAGE PROTEIN 2"/>
    <property type="match status" value="1"/>
</dbReference>
<feature type="transmembrane region" description="Helical" evidence="6">
    <location>
        <begin position="333"/>
        <end position="353"/>
    </location>
</feature>
<evidence type="ECO:0000256" key="1">
    <source>
        <dbReference type="ARBA" id="ARBA00004141"/>
    </source>
</evidence>
<dbReference type="Pfam" id="PF01566">
    <property type="entry name" value="Nramp"/>
    <property type="match status" value="1"/>
</dbReference>
<gene>
    <name evidence="7" type="ORF">BXT84_15120</name>
</gene>
<feature type="transmembrane region" description="Helical" evidence="6">
    <location>
        <begin position="197"/>
        <end position="215"/>
    </location>
</feature>
<evidence type="ECO:0000313" key="8">
    <source>
        <dbReference type="Proteomes" id="UP000325292"/>
    </source>
</evidence>
<evidence type="ECO:0000256" key="2">
    <source>
        <dbReference type="ARBA" id="ARBA00022448"/>
    </source>
</evidence>
<keyword evidence="2" id="KW-0813">Transport</keyword>
<feature type="transmembrane region" description="Helical" evidence="6">
    <location>
        <begin position="20"/>
        <end position="38"/>
    </location>
</feature>
<dbReference type="InterPro" id="IPR001046">
    <property type="entry name" value="NRAMP_fam"/>
</dbReference>
<accession>A0ABM6RUD8</accession>
<evidence type="ECO:0000256" key="6">
    <source>
        <dbReference type="SAM" id="Phobius"/>
    </source>
</evidence>
<evidence type="ECO:0000256" key="4">
    <source>
        <dbReference type="ARBA" id="ARBA00022989"/>
    </source>
</evidence>
<dbReference type="EMBL" id="CP019454">
    <property type="protein sequence ID" value="AUW95119.1"/>
    <property type="molecule type" value="Genomic_DNA"/>
</dbReference>
<feature type="transmembrane region" description="Helical" evidence="6">
    <location>
        <begin position="121"/>
        <end position="145"/>
    </location>
</feature>
<feature type="transmembrane region" description="Helical" evidence="6">
    <location>
        <begin position="97"/>
        <end position="115"/>
    </location>
</feature>
<feature type="transmembrane region" description="Helical" evidence="6">
    <location>
        <begin position="397"/>
        <end position="417"/>
    </location>
</feature>
<evidence type="ECO:0000313" key="7">
    <source>
        <dbReference type="EMBL" id="AUW95119.1"/>
    </source>
</evidence>
<proteinExistence type="predicted"/>
<reference evidence="7 8" key="1">
    <citation type="journal article" date="2019" name="Sci. Rep.">
        <title>Sulfobacillus thermotolerans: new insights into resistance and metabolic capacities of acidophilic chemolithotrophs.</title>
        <authorList>
            <person name="Panyushkina A.E."/>
            <person name="Babenko V.V."/>
            <person name="Nikitina A.S."/>
            <person name="Selezneva O.V."/>
            <person name="Tsaplina I.A."/>
            <person name="Letarova M.A."/>
            <person name="Kostryukova E.S."/>
            <person name="Letarov A.V."/>
        </authorList>
    </citation>
    <scope>NUCLEOTIDE SEQUENCE [LARGE SCALE GENOMIC DNA]</scope>
    <source>
        <strain evidence="7 8">Kr1</strain>
    </source>
</reference>